<dbReference type="GeneID" id="4837881"/>
<dbReference type="PANTHER" id="PTHR43303">
    <property type="entry name" value="NADPH DEHYDROGENASE C23G7.10C-RELATED"/>
    <property type="match status" value="1"/>
</dbReference>
<proteinExistence type="predicted"/>
<accession>A3LSP1</accession>
<name>A3LSP1_PICST</name>
<dbReference type="InParanoid" id="A3LSP1"/>
<evidence type="ECO:0000256" key="3">
    <source>
        <dbReference type="ARBA" id="ARBA00022643"/>
    </source>
</evidence>
<dbReference type="AlphaFoldDB" id="A3LSP1"/>
<dbReference type="InterPro" id="IPR001155">
    <property type="entry name" value="OxRdtase_FMN_N"/>
</dbReference>
<dbReference type="OrthoDB" id="72788at2759"/>
<dbReference type="eggNOG" id="KOG0134">
    <property type="taxonomic scope" value="Eukaryota"/>
</dbReference>
<keyword evidence="4" id="KW-0521">NADP</keyword>
<organism evidence="7 8">
    <name type="scientific">Scheffersomyces stipitis (strain ATCC 58785 / CBS 6054 / NBRC 10063 / NRRL Y-11545)</name>
    <name type="common">Yeast</name>
    <name type="synonym">Pichia stipitis</name>
    <dbReference type="NCBI Taxonomy" id="322104"/>
    <lineage>
        <taxon>Eukaryota</taxon>
        <taxon>Fungi</taxon>
        <taxon>Dikarya</taxon>
        <taxon>Ascomycota</taxon>
        <taxon>Saccharomycotina</taxon>
        <taxon>Pichiomycetes</taxon>
        <taxon>Debaryomycetaceae</taxon>
        <taxon>Scheffersomyces</taxon>
    </lineage>
</organism>
<dbReference type="GO" id="GO:0010181">
    <property type="term" value="F:FMN binding"/>
    <property type="evidence" value="ECO:0007669"/>
    <property type="project" value="InterPro"/>
</dbReference>
<dbReference type="InterPro" id="IPR013785">
    <property type="entry name" value="Aldolase_TIM"/>
</dbReference>
<dbReference type="SUPFAM" id="SSF51395">
    <property type="entry name" value="FMN-linked oxidoreductases"/>
    <property type="match status" value="1"/>
</dbReference>
<evidence type="ECO:0000256" key="4">
    <source>
        <dbReference type="ARBA" id="ARBA00022857"/>
    </source>
</evidence>
<evidence type="ECO:0000259" key="6">
    <source>
        <dbReference type="Pfam" id="PF00724"/>
    </source>
</evidence>
<evidence type="ECO:0000256" key="1">
    <source>
        <dbReference type="ARBA" id="ARBA00001917"/>
    </source>
</evidence>
<reference evidence="7 8" key="1">
    <citation type="journal article" date="2007" name="Nat. Biotechnol.">
        <title>Genome sequence of the lignocellulose-bioconverting and xylose-fermenting yeast Pichia stipitis.</title>
        <authorList>
            <person name="Jeffries T.W."/>
            <person name="Grigoriev I.V."/>
            <person name="Grimwood J."/>
            <person name="Laplaza J.M."/>
            <person name="Aerts A."/>
            <person name="Salamov A."/>
            <person name="Schmutz J."/>
            <person name="Lindquist E."/>
            <person name="Dehal P."/>
            <person name="Shapiro H."/>
            <person name="Jin Y.S."/>
            <person name="Passoth V."/>
            <person name="Richardson P.M."/>
        </authorList>
    </citation>
    <scope>NUCLEOTIDE SEQUENCE [LARGE SCALE GENOMIC DNA]</scope>
    <source>
        <strain evidence="8">ATCC 58785 / CBS 6054 / NBRC 10063 / NRRL Y-11545</strain>
    </source>
</reference>
<evidence type="ECO:0000256" key="2">
    <source>
        <dbReference type="ARBA" id="ARBA00022630"/>
    </source>
</evidence>
<evidence type="ECO:0000256" key="5">
    <source>
        <dbReference type="ARBA" id="ARBA00023002"/>
    </source>
</evidence>
<dbReference type="GO" id="GO:0016629">
    <property type="term" value="F:12-oxophytodienoate reductase activity"/>
    <property type="evidence" value="ECO:0007669"/>
    <property type="project" value="UniProtKB-EC"/>
</dbReference>
<evidence type="ECO:0000313" key="7">
    <source>
        <dbReference type="EMBL" id="ABN65608.2"/>
    </source>
</evidence>
<sequence>MSSTDKVQSSNAVTYFSPEQPVPAGTYFQQEKQKKPLLFSPLKIRELILQNRLVVSPMCQYSAGRDGQATPYHLVHYGQFLLRGPGLTFVEDTSVSPEGRLSPENLGIWNDQQAEALKDIVDFAHSQKQLIGIQLDHGGRKASSQPNYIHLEQNAEESVGGWPNEIVAPSPIVFRPNGNLVKPNELSKSDISRIVNDFGNAAERAVKISGFDAIEIHGAHGYLINQFYSKISNKRKDEYGGSFENRIRFLLEVVDEVRSRIPSSIPLFLRISAIENTEDEDAWTLSESIKLSTIVVEHGVDVIDVSSGGNCHRQYSRKSLSKGHAPMHIPLAKAIKDELGEKVLVACVGSLNSATLIEDELKKGSFDIALVGKGFLNNPALVWKFAEELEIRVHRPLQYGYPFFPPIQQILELIAKSEEAET</sequence>
<dbReference type="CDD" id="cd02932">
    <property type="entry name" value="OYE_YqiM_FMN"/>
    <property type="match status" value="1"/>
</dbReference>
<feature type="domain" description="NADH:flavin oxidoreductase/NADH oxidase N-terminal" evidence="6">
    <location>
        <begin position="38"/>
        <end position="390"/>
    </location>
</feature>
<comment type="cofactor">
    <cofactor evidence="1">
        <name>FMN</name>
        <dbReference type="ChEBI" id="CHEBI:58210"/>
    </cofactor>
</comment>
<evidence type="ECO:0000313" key="8">
    <source>
        <dbReference type="Proteomes" id="UP000002258"/>
    </source>
</evidence>
<gene>
    <name evidence="7" type="primary">OYE3.1</name>
    <name evidence="7" type="ORF">PICST_35725</name>
</gene>
<dbReference type="RefSeq" id="XP_001383637.2">
    <property type="nucleotide sequence ID" value="XM_001383600.1"/>
</dbReference>
<dbReference type="GO" id="GO:0050661">
    <property type="term" value="F:NADP binding"/>
    <property type="evidence" value="ECO:0007669"/>
    <property type="project" value="InterPro"/>
</dbReference>
<protein>
    <submittedName>
        <fullName evidence="7">NADPH dehydrogenase (OYE31)</fullName>
        <ecNumber evidence="7">1.3.1.42</ecNumber>
    </submittedName>
</protein>
<dbReference type="Gene3D" id="3.20.20.70">
    <property type="entry name" value="Aldolase class I"/>
    <property type="match status" value="1"/>
</dbReference>
<dbReference type="EMBL" id="CP000497">
    <property type="protein sequence ID" value="ABN65608.2"/>
    <property type="molecule type" value="Genomic_DNA"/>
</dbReference>
<dbReference type="GO" id="GO:0003959">
    <property type="term" value="F:NADPH dehydrogenase activity"/>
    <property type="evidence" value="ECO:0007669"/>
    <property type="project" value="InterPro"/>
</dbReference>
<dbReference type="EC" id="1.3.1.42" evidence="7"/>
<dbReference type="KEGG" id="pic:PICST_35725"/>
<dbReference type="STRING" id="322104.A3LSP1"/>
<dbReference type="OMA" id="WLDSHVE"/>
<keyword evidence="5 7" id="KW-0560">Oxidoreductase</keyword>
<keyword evidence="2" id="KW-0285">Flavoprotein</keyword>
<dbReference type="Pfam" id="PF00724">
    <property type="entry name" value="Oxidored_FMN"/>
    <property type="match status" value="1"/>
</dbReference>
<dbReference type="PANTHER" id="PTHR43303:SF4">
    <property type="entry name" value="NADPH DEHYDROGENASE C23G7.10C-RELATED"/>
    <property type="match status" value="1"/>
</dbReference>
<keyword evidence="8" id="KW-1185">Reference proteome</keyword>
<dbReference type="HOGENOM" id="CLU_012153_2_1_1"/>
<dbReference type="InterPro" id="IPR044152">
    <property type="entry name" value="YqjM-like"/>
</dbReference>
<dbReference type="Proteomes" id="UP000002258">
    <property type="component" value="Chromosome 3"/>
</dbReference>
<keyword evidence="3" id="KW-0288">FMN</keyword>